<dbReference type="OrthoDB" id="3176171at2759"/>
<dbReference type="GO" id="GO:0015630">
    <property type="term" value="C:microtubule cytoskeleton"/>
    <property type="evidence" value="ECO:0007669"/>
    <property type="project" value="TreeGrafter"/>
</dbReference>
<evidence type="ECO:0000256" key="6">
    <source>
        <dbReference type="SAM" id="MobiDB-lite"/>
    </source>
</evidence>
<feature type="coiled-coil region" evidence="5">
    <location>
        <begin position="241"/>
        <end position="277"/>
    </location>
</feature>
<feature type="region of interest" description="Disordered" evidence="6">
    <location>
        <begin position="844"/>
        <end position="870"/>
    </location>
</feature>
<evidence type="ECO:0000256" key="1">
    <source>
        <dbReference type="ARBA" id="ARBA00022448"/>
    </source>
</evidence>
<accession>A0A2P6NIA7</accession>
<feature type="region of interest" description="Disordered" evidence="6">
    <location>
        <begin position="1037"/>
        <end position="1057"/>
    </location>
</feature>
<evidence type="ECO:0000313" key="9">
    <source>
        <dbReference type="Proteomes" id="UP000241769"/>
    </source>
</evidence>
<dbReference type="PROSITE" id="PS50067">
    <property type="entry name" value="KINESIN_MOTOR_2"/>
    <property type="match status" value="1"/>
</dbReference>
<comment type="caution">
    <text evidence="8">The sequence shown here is derived from an EMBL/GenBank/DDBJ whole genome shotgun (WGS) entry which is preliminary data.</text>
</comment>
<dbReference type="PANTHER" id="PTHR47972">
    <property type="entry name" value="KINESIN-LIKE PROTEIN KLP-3"/>
    <property type="match status" value="1"/>
</dbReference>
<dbReference type="InterPro" id="IPR036770">
    <property type="entry name" value="Ankyrin_rpt-contain_sf"/>
</dbReference>
<dbReference type="Pfam" id="PF00225">
    <property type="entry name" value="Kinesin"/>
    <property type="match status" value="1"/>
</dbReference>
<dbReference type="GO" id="GO:0005524">
    <property type="term" value="F:ATP binding"/>
    <property type="evidence" value="ECO:0007669"/>
    <property type="project" value="UniProtKB-UniRule"/>
</dbReference>
<evidence type="ECO:0000256" key="3">
    <source>
        <dbReference type="ARBA" id="ARBA00022840"/>
    </source>
</evidence>
<evidence type="ECO:0000256" key="5">
    <source>
        <dbReference type="SAM" id="Coils"/>
    </source>
</evidence>
<keyword evidence="2 4" id="KW-0547">Nucleotide-binding</keyword>
<keyword evidence="3 4" id="KW-0067">ATP-binding</keyword>
<sequence length="1527" mass="169767">MEEAPCTPNRKEEEVSMSSPMQIDFRTPVKSLVLTEMGTPASPIQRTILKAQSLVKAWDQKSKSNNDNMDISPARPIARVLDTETTPRGVRTPKTPSVDVNTSQAQTPRSFQIFQVQQEFLDKVSSQLERLLGQHMQEESEKVVIENRLKELQQNELKRQAKIEHYKVEFKKADELAQKVPVVAADASLKRRRTSTLFDLNQTQNEMERNSRSLLKTLEVERVSDADTKRRSLTNELRVQLDAKENSLTESLQKIQKLEEEVAAARAELEIAQTRQEEMRLIITEEVNQENYAKIKDITEQFIEESKLRKKLYNQLLELKGNVRVFCRVRPMASQERDVSEDLTECIPGNTNLLVYGKKRFEFDRVFDPSADQAAVFAEVEPLVRSVMDGYNVCIFAYGATGAGKTYTMEGPENDRGVNIRAVQKLFEWIGERSRYSKYTVSISMMEIYNETVRDLLTTSDKKLTIKTSAEGVYVPELKALTVENVDEVLSALRVGQRNRAMSATDCNEHSSRSHSLLQITVINEPFTEAPATIAKLTLIDLAGSERLSRSGAVGDRMKEAQHINKSLSALGDVVSALIAKNSHIPYRNSKLTWLLSDSLGGDSKTLMLLQIAPSSISEKETIGSLGFGSRIRNVEGAAKQHIDLGLKGRDEIKRLQEELKNRDSENEQLRIRLQSSEEKAKILEENYVTTLKKEREALELAQTKPQSPIRNAFEVYNDLTSTLELPKRSKSVRFCSPIQQDSPDEPRCPSAAFLSSSLTPLSSTTCLSSSEQPPSLLPPAATVTLEVKRPLAPSVPNRVTPSVTTAADKTISLPARKVISRHRHHDDSSSIATGPHLWYEENPNESAEQNAHESPGAATKGSAAEARRPAPVDVAAVSCTAVCKKASRQQAAQVDHITQHTLYFREHISVRTRILAAWFKLISIIHTEHIAFRRPSNKKDIDTVITVDDLQERQISKSSSLMNFVEPSSKEKPRKLSATHSGGLPFLRVASEQPDEIPDSYQASLAISPRIPIRNNDGTSGRAKLSSSMVIPFFGRSPQVAPPSNPSPQNPSSFPLLHQRLPDTLEAAIHSGHVSAVQLLLRHDELSVDELSTALTAAAKMGRADMVSVMMAHPRCDPSFQRNSLLRMAAAAGHTEVVRVLLADPRIDPSEGSCWAEKDEALRNASASGHDEIVSMLLCHPRVNPSSDNNQSIRLAAKYGHTEVVRELLMDHRSDPCAAGQCWGQRNEALRSAFERGHKNVVELLMQDERVIQELKRPDTTFAIENRRSRLLVVTAASRKDPAHNIPPKMRRTLFLLSLLSLGSALQPCQLRDDLTGREYDLTPLRKDDGDYSFQIKSPSTNYTEEYVFDITVGICLSNPAEQPIGLFNEAKLVMHFFYHPGRDIDGVPLRPIITPCDSNDLVSVCIKGVFQEPIGKFNGSQVVVLPEDIDSEGLLLCDPLVKGLDSTTYKRGVSADDYILIFKSASACPVNVTVTGSTDVGSAVETTLLIPSVATSLRLSVTSPLLMSLLVIITMMISSKRHLDQ</sequence>
<dbReference type="InterPro" id="IPR001752">
    <property type="entry name" value="Kinesin_motor_dom"/>
</dbReference>
<reference evidence="8 9" key="1">
    <citation type="journal article" date="2018" name="Genome Biol. Evol.">
        <title>Multiple Roots of Fruiting Body Formation in Amoebozoa.</title>
        <authorList>
            <person name="Hillmann F."/>
            <person name="Forbes G."/>
            <person name="Novohradska S."/>
            <person name="Ferling I."/>
            <person name="Riege K."/>
            <person name="Groth M."/>
            <person name="Westermann M."/>
            <person name="Marz M."/>
            <person name="Spaller T."/>
            <person name="Winckler T."/>
            <person name="Schaap P."/>
            <person name="Glockner G."/>
        </authorList>
    </citation>
    <scope>NUCLEOTIDE SEQUENCE [LARGE SCALE GENOMIC DNA]</scope>
    <source>
        <strain evidence="8 9">Jena</strain>
    </source>
</reference>
<name>A0A2P6NIA7_9EUKA</name>
<protein>
    <recommendedName>
        <fullName evidence="7">Kinesin motor domain-containing protein</fullName>
    </recommendedName>
</protein>
<dbReference type="InterPro" id="IPR027417">
    <property type="entry name" value="P-loop_NTPase"/>
</dbReference>
<gene>
    <name evidence="8" type="ORF">PROFUN_03851</name>
</gene>
<keyword evidence="4" id="KW-0505">Motor protein</keyword>
<evidence type="ECO:0000313" key="8">
    <source>
        <dbReference type="EMBL" id="PRP83696.1"/>
    </source>
</evidence>
<dbReference type="InParanoid" id="A0A2P6NIA7"/>
<feature type="region of interest" description="Disordered" evidence="6">
    <location>
        <begin position="820"/>
        <end position="839"/>
    </location>
</feature>
<dbReference type="InterPro" id="IPR027640">
    <property type="entry name" value="Kinesin-like_fam"/>
</dbReference>
<dbReference type="PROSITE" id="PS00411">
    <property type="entry name" value="KINESIN_MOTOR_1"/>
    <property type="match status" value="1"/>
</dbReference>
<evidence type="ECO:0000256" key="4">
    <source>
        <dbReference type="PROSITE-ProRule" id="PRU00283"/>
    </source>
</evidence>
<keyword evidence="9" id="KW-1185">Reference proteome</keyword>
<dbReference type="GO" id="GO:0007018">
    <property type="term" value="P:microtubule-based movement"/>
    <property type="evidence" value="ECO:0007669"/>
    <property type="project" value="InterPro"/>
</dbReference>
<organism evidence="8 9">
    <name type="scientific">Planoprotostelium fungivorum</name>
    <dbReference type="NCBI Taxonomy" id="1890364"/>
    <lineage>
        <taxon>Eukaryota</taxon>
        <taxon>Amoebozoa</taxon>
        <taxon>Evosea</taxon>
        <taxon>Variosea</taxon>
        <taxon>Cavosteliida</taxon>
        <taxon>Cavosteliaceae</taxon>
        <taxon>Planoprotostelium</taxon>
    </lineage>
</organism>
<comment type="similarity">
    <text evidence="4">Belongs to the TRAFAC class myosin-kinesin ATPase superfamily. Kinesin family.</text>
</comment>
<feature type="coiled-coil region" evidence="5">
    <location>
        <begin position="121"/>
        <end position="155"/>
    </location>
</feature>
<feature type="binding site" evidence="4">
    <location>
        <begin position="399"/>
        <end position="406"/>
    </location>
    <ligand>
        <name>ATP</name>
        <dbReference type="ChEBI" id="CHEBI:30616"/>
    </ligand>
</feature>
<feature type="coiled-coil region" evidence="5">
    <location>
        <begin position="653"/>
        <end position="694"/>
    </location>
</feature>
<dbReference type="InterPro" id="IPR036961">
    <property type="entry name" value="Kinesin_motor_dom_sf"/>
</dbReference>
<dbReference type="Gene3D" id="3.40.850.10">
    <property type="entry name" value="Kinesin motor domain"/>
    <property type="match status" value="1"/>
</dbReference>
<dbReference type="EMBL" id="MDYQ01000078">
    <property type="protein sequence ID" value="PRP83696.1"/>
    <property type="molecule type" value="Genomic_DNA"/>
</dbReference>
<dbReference type="SUPFAM" id="SSF48403">
    <property type="entry name" value="Ankyrin repeat"/>
    <property type="match status" value="1"/>
</dbReference>
<evidence type="ECO:0000256" key="2">
    <source>
        <dbReference type="ARBA" id="ARBA00022741"/>
    </source>
</evidence>
<dbReference type="SUPFAM" id="SSF52540">
    <property type="entry name" value="P-loop containing nucleoside triphosphate hydrolases"/>
    <property type="match status" value="1"/>
</dbReference>
<feature type="domain" description="Kinesin motor" evidence="7">
    <location>
        <begin position="322"/>
        <end position="635"/>
    </location>
</feature>
<dbReference type="GO" id="GO:0008017">
    <property type="term" value="F:microtubule binding"/>
    <property type="evidence" value="ECO:0007669"/>
    <property type="project" value="InterPro"/>
</dbReference>
<dbReference type="PANTHER" id="PTHR47972:SF28">
    <property type="entry name" value="KINESIN-LIKE PROTEIN KLP-3"/>
    <property type="match status" value="1"/>
</dbReference>
<dbReference type="GO" id="GO:0003777">
    <property type="term" value="F:microtubule motor activity"/>
    <property type="evidence" value="ECO:0007669"/>
    <property type="project" value="InterPro"/>
</dbReference>
<dbReference type="FunFam" id="3.40.850.10:FF:000113">
    <property type="entry name" value="Kinesin-like protein"/>
    <property type="match status" value="1"/>
</dbReference>
<dbReference type="Proteomes" id="UP000241769">
    <property type="component" value="Unassembled WGS sequence"/>
</dbReference>
<keyword evidence="5" id="KW-0175">Coiled coil</keyword>
<dbReference type="PRINTS" id="PR00380">
    <property type="entry name" value="KINESINHEAVY"/>
</dbReference>
<dbReference type="SMART" id="SM00248">
    <property type="entry name" value="ANK"/>
    <property type="match status" value="6"/>
</dbReference>
<proteinExistence type="inferred from homology"/>
<dbReference type="STRING" id="1890364.A0A2P6NIA7"/>
<dbReference type="Gene3D" id="1.25.40.20">
    <property type="entry name" value="Ankyrin repeat-containing domain"/>
    <property type="match status" value="1"/>
</dbReference>
<dbReference type="SMART" id="SM00129">
    <property type="entry name" value="KISc"/>
    <property type="match status" value="1"/>
</dbReference>
<dbReference type="InterPro" id="IPR019821">
    <property type="entry name" value="Kinesin_motor_CS"/>
</dbReference>
<feature type="compositionally biased region" description="Pro residues" evidence="6">
    <location>
        <begin position="1041"/>
        <end position="1050"/>
    </location>
</feature>
<evidence type="ECO:0000259" key="7">
    <source>
        <dbReference type="PROSITE" id="PS50067"/>
    </source>
</evidence>
<keyword evidence="1" id="KW-0813">Transport</keyword>
<dbReference type="InterPro" id="IPR002110">
    <property type="entry name" value="Ankyrin_rpt"/>
</dbReference>
<dbReference type="Pfam" id="PF12796">
    <property type="entry name" value="Ank_2"/>
    <property type="match status" value="2"/>
</dbReference>